<reference evidence="1 2" key="1">
    <citation type="submission" date="2022-01" db="EMBL/GenBank/DDBJ databases">
        <title>Paraglaciecola sp. G1-23.</title>
        <authorList>
            <person name="Jin M.S."/>
            <person name="Han D.M."/>
            <person name="Kim H.M."/>
            <person name="Jeon C.O."/>
        </authorList>
    </citation>
    <scope>NUCLEOTIDE SEQUENCE [LARGE SCALE GENOMIC DNA]</scope>
    <source>
        <strain evidence="1 2">G1-23</strain>
    </source>
</reference>
<dbReference type="EMBL" id="JAKGAS010000009">
    <property type="protein sequence ID" value="MCF2949644.1"/>
    <property type="molecule type" value="Genomic_DNA"/>
</dbReference>
<evidence type="ECO:0000313" key="2">
    <source>
        <dbReference type="Proteomes" id="UP001521137"/>
    </source>
</evidence>
<gene>
    <name evidence="1" type="ORF">L0668_16095</name>
</gene>
<organism evidence="1 2">
    <name type="scientific">Paraglaciecola algarum</name>
    <dbReference type="NCBI Taxonomy" id="3050085"/>
    <lineage>
        <taxon>Bacteria</taxon>
        <taxon>Pseudomonadati</taxon>
        <taxon>Pseudomonadota</taxon>
        <taxon>Gammaproteobacteria</taxon>
        <taxon>Alteromonadales</taxon>
        <taxon>Alteromonadaceae</taxon>
        <taxon>Paraglaciecola</taxon>
    </lineage>
</organism>
<comment type="caution">
    <text evidence="1">The sequence shown here is derived from an EMBL/GenBank/DDBJ whole genome shotgun (WGS) entry which is preliminary data.</text>
</comment>
<dbReference type="Proteomes" id="UP001521137">
    <property type="component" value="Unassembled WGS sequence"/>
</dbReference>
<keyword evidence="2" id="KW-1185">Reference proteome</keyword>
<name>A0ABS9DCX5_9ALTE</name>
<evidence type="ECO:0000313" key="1">
    <source>
        <dbReference type="EMBL" id="MCF2949644.1"/>
    </source>
</evidence>
<accession>A0ABS9DCX5</accession>
<protein>
    <submittedName>
        <fullName evidence="1">Uncharacterized protein</fullName>
    </submittedName>
</protein>
<proteinExistence type="predicted"/>
<dbReference type="RefSeq" id="WP_235313747.1">
    <property type="nucleotide sequence ID" value="NZ_JAKGAS010000009.1"/>
</dbReference>
<sequence length="149" mass="16920">MKSPLTTFLGLVFAAWFIVLQQLPLGEIQSDYIETFPTAGITNNNISNDSLSKPIYLANHELPNVQFSKVKFLKANLLVDGNIDLTHVNPLHAFQYFTQEDLTPFITSYDSQVLVAYIHQYNQTLLFEVFSILDSTAYQLQLDEVTART</sequence>